<dbReference type="InterPro" id="IPR017946">
    <property type="entry name" value="PLC-like_Pdiesterase_TIM-brl"/>
</dbReference>
<gene>
    <name evidence="3" type="ORF">FH972_025581</name>
</gene>
<dbReference type="GO" id="GO:0008081">
    <property type="term" value="F:phosphoric diester hydrolase activity"/>
    <property type="evidence" value="ECO:0007669"/>
    <property type="project" value="InterPro"/>
</dbReference>
<dbReference type="GO" id="GO:0006629">
    <property type="term" value="P:lipid metabolic process"/>
    <property type="evidence" value="ECO:0007669"/>
    <property type="project" value="InterPro"/>
</dbReference>
<keyword evidence="4" id="KW-1185">Reference proteome</keyword>
<comment type="caution">
    <text evidence="3">The sequence shown here is derived from an EMBL/GenBank/DDBJ whole genome shotgun (WGS) entry which is preliminary data.</text>
</comment>
<sequence>MQWHSFFLAAFLAVSVGGQSSATDSTTATSLRTPTYVAPPTGSYASYTGQVTADTSARSSTSSCSGSSCPSSPTGSQNATGTGSSSSTTNTLLLQGSNTPVPTGMNTTTNMTASSTSSSAVPTNTQPCNNYPEFCSKRYMNVTEVCAHNSAFTTPNNAARNQDVVILGQLNDGIRMIQGETQYVNDTIYSCHTSCDLLNAGTLEAELTTVRRWVAAHPYDVITILLVNTDRVDVNKYTAPIMDAGLGPYLYEPPKIPMHRDDWPTYGEMILSGKRVVVFMDYNANQTEVPYVLDQFSQMWETPFSPTDINFPCDQQRPPGLNAEQQDLVPYLANHNLNVEINLGSFDLLIPNFAQIGVVNANNDSTGSLLNMANDCTAMWGRPPAWLLVDFYDVGDGSVFEVAAKMNNVTYSRPCCGQTTSVSAASGLLKPSLSLVAGALGLLFALQ</sequence>
<accession>A0A5N6L1E9</accession>
<evidence type="ECO:0000313" key="4">
    <source>
        <dbReference type="Proteomes" id="UP000327013"/>
    </source>
</evidence>
<dbReference type="Pfam" id="PF26146">
    <property type="entry name" value="PI-PLC_X"/>
    <property type="match status" value="1"/>
</dbReference>
<dbReference type="Gene3D" id="3.20.20.190">
    <property type="entry name" value="Phosphatidylinositol (PI) phosphodiesterase"/>
    <property type="match status" value="1"/>
</dbReference>
<feature type="signal peptide" evidence="2">
    <location>
        <begin position="1"/>
        <end position="18"/>
    </location>
</feature>
<evidence type="ECO:0008006" key="5">
    <source>
        <dbReference type="Google" id="ProtNLM"/>
    </source>
</evidence>
<keyword evidence="2" id="KW-0732">Signal</keyword>
<dbReference type="EMBL" id="VIBQ01000059">
    <property type="protein sequence ID" value="KAB8542118.1"/>
    <property type="molecule type" value="Genomic_DNA"/>
</dbReference>
<dbReference type="InterPro" id="IPR051057">
    <property type="entry name" value="PI-PLC_domain"/>
</dbReference>
<dbReference type="OrthoDB" id="7984201at2759"/>
<reference evidence="3 4" key="1">
    <citation type="submission" date="2019-06" db="EMBL/GenBank/DDBJ databases">
        <title>A chromosomal-level reference genome of Carpinus fangiana (Coryloideae, Betulaceae).</title>
        <authorList>
            <person name="Yang X."/>
            <person name="Wang Z."/>
            <person name="Zhang L."/>
            <person name="Hao G."/>
            <person name="Liu J."/>
            <person name="Yang Y."/>
        </authorList>
    </citation>
    <scope>NUCLEOTIDE SEQUENCE [LARGE SCALE GENOMIC DNA]</scope>
    <source>
        <strain evidence="3">Cfa_2016G</strain>
        <tissue evidence="3">Leaf</tissue>
    </source>
</reference>
<feature type="region of interest" description="Disordered" evidence="1">
    <location>
        <begin position="59"/>
        <end position="124"/>
    </location>
</feature>
<evidence type="ECO:0000256" key="2">
    <source>
        <dbReference type="SAM" id="SignalP"/>
    </source>
</evidence>
<evidence type="ECO:0000256" key="1">
    <source>
        <dbReference type="SAM" id="MobiDB-lite"/>
    </source>
</evidence>
<proteinExistence type="predicted"/>
<evidence type="ECO:0000313" key="3">
    <source>
        <dbReference type="EMBL" id="KAB8542118.1"/>
    </source>
</evidence>
<dbReference type="SUPFAM" id="SSF51695">
    <property type="entry name" value="PLC-like phosphodiesterases"/>
    <property type="match status" value="1"/>
</dbReference>
<dbReference type="Proteomes" id="UP000327013">
    <property type="component" value="Unassembled WGS sequence"/>
</dbReference>
<organism evidence="3 4">
    <name type="scientific">Carpinus fangiana</name>
    <dbReference type="NCBI Taxonomy" id="176857"/>
    <lineage>
        <taxon>Eukaryota</taxon>
        <taxon>Viridiplantae</taxon>
        <taxon>Streptophyta</taxon>
        <taxon>Embryophyta</taxon>
        <taxon>Tracheophyta</taxon>
        <taxon>Spermatophyta</taxon>
        <taxon>Magnoliopsida</taxon>
        <taxon>eudicotyledons</taxon>
        <taxon>Gunneridae</taxon>
        <taxon>Pentapetalae</taxon>
        <taxon>rosids</taxon>
        <taxon>fabids</taxon>
        <taxon>Fagales</taxon>
        <taxon>Betulaceae</taxon>
        <taxon>Carpinus</taxon>
    </lineage>
</organism>
<protein>
    <recommendedName>
        <fullName evidence="5">PLC-like phosphodiesterase</fullName>
    </recommendedName>
</protein>
<dbReference type="PANTHER" id="PTHR13593">
    <property type="match status" value="1"/>
</dbReference>
<dbReference type="PANTHER" id="PTHR13593:SF140">
    <property type="entry name" value="PLC-LIKE PHOSPHODIESTERASE"/>
    <property type="match status" value="1"/>
</dbReference>
<feature type="chain" id="PRO_5024442714" description="PLC-like phosphodiesterase" evidence="2">
    <location>
        <begin position="19"/>
        <end position="447"/>
    </location>
</feature>
<name>A0A5N6L1E9_9ROSI</name>
<dbReference type="AlphaFoldDB" id="A0A5N6L1E9"/>